<dbReference type="Proteomes" id="UP000799424">
    <property type="component" value="Unassembled WGS sequence"/>
</dbReference>
<name>A0A6A7AB24_9PLEO</name>
<keyword evidence="2" id="KW-1185">Reference proteome</keyword>
<organism evidence="1 2">
    <name type="scientific">Ophiobolus disseminans</name>
    <dbReference type="NCBI Taxonomy" id="1469910"/>
    <lineage>
        <taxon>Eukaryota</taxon>
        <taxon>Fungi</taxon>
        <taxon>Dikarya</taxon>
        <taxon>Ascomycota</taxon>
        <taxon>Pezizomycotina</taxon>
        <taxon>Dothideomycetes</taxon>
        <taxon>Pleosporomycetidae</taxon>
        <taxon>Pleosporales</taxon>
        <taxon>Pleosporineae</taxon>
        <taxon>Phaeosphaeriaceae</taxon>
        <taxon>Ophiobolus</taxon>
    </lineage>
</organism>
<protein>
    <submittedName>
        <fullName evidence="1">Uncharacterized protein</fullName>
    </submittedName>
</protein>
<proteinExistence type="predicted"/>
<evidence type="ECO:0000313" key="1">
    <source>
        <dbReference type="EMBL" id="KAF2829909.1"/>
    </source>
</evidence>
<reference evidence="1" key="1">
    <citation type="journal article" date="2020" name="Stud. Mycol.">
        <title>101 Dothideomycetes genomes: a test case for predicting lifestyles and emergence of pathogens.</title>
        <authorList>
            <person name="Haridas S."/>
            <person name="Albert R."/>
            <person name="Binder M."/>
            <person name="Bloem J."/>
            <person name="Labutti K."/>
            <person name="Salamov A."/>
            <person name="Andreopoulos B."/>
            <person name="Baker S."/>
            <person name="Barry K."/>
            <person name="Bills G."/>
            <person name="Bluhm B."/>
            <person name="Cannon C."/>
            <person name="Castanera R."/>
            <person name="Culley D."/>
            <person name="Daum C."/>
            <person name="Ezra D."/>
            <person name="Gonzalez J."/>
            <person name="Henrissat B."/>
            <person name="Kuo A."/>
            <person name="Liang C."/>
            <person name="Lipzen A."/>
            <person name="Lutzoni F."/>
            <person name="Magnuson J."/>
            <person name="Mondo S."/>
            <person name="Nolan M."/>
            <person name="Ohm R."/>
            <person name="Pangilinan J."/>
            <person name="Park H.-J."/>
            <person name="Ramirez L."/>
            <person name="Alfaro M."/>
            <person name="Sun H."/>
            <person name="Tritt A."/>
            <person name="Yoshinaga Y."/>
            <person name="Zwiers L.-H."/>
            <person name="Turgeon B."/>
            <person name="Goodwin S."/>
            <person name="Spatafora J."/>
            <person name="Crous P."/>
            <person name="Grigoriev I."/>
        </authorList>
    </citation>
    <scope>NUCLEOTIDE SEQUENCE</scope>
    <source>
        <strain evidence="1">CBS 113818</strain>
    </source>
</reference>
<dbReference type="EMBL" id="MU006220">
    <property type="protein sequence ID" value="KAF2829909.1"/>
    <property type="molecule type" value="Genomic_DNA"/>
</dbReference>
<accession>A0A6A7AB24</accession>
<dbReference type="AlphaFoldDB" id="A0A6A7AB24"/>
<sequence length="156" mass="17314">MACVTLYLRACASLGQLPSLGLTRPSCCKFTLIMGRQFWLLFAQVGWLADNSVKREPQQRTQHTAQRPAASFHDTQQAEPLTSAEDVAFDCLQPPTTSIVYKRESRSYCLRGGRTTAVRCSAACIYKHHEEQGPAVPATPDIILPHSCDKRKTSMS</sequence>
<gene>
    <name evidence="1" type="ORF">CC86DRAFT_177603</name>
</gene>
<evidence type="ECO:0000313" key="2">
    <source>
        <dbReference type="Proteomes" id="UP000799424"/>
    </source>
</evidence>